<keyword evidence="12" id="KW-0829">Tyrosine-protein kinase</keyword>
<gene>
    <name evidence="20" type="ORF">EZI54_04280</name>
</gene>
<evidence type="ECO:0000256" key="7">
    <source>
        <dbReference type="ARBA" id="ARBA00022741"/>
    </source>
</evidence>
<dbReference type="CDD" id="cd05387">
    <property type="entry name" value="BY-kinase"/>
    <property type="match status" value="1"/>
</dbReference>
<evidence type="ECO:0000256" key="15">
    <source>
        <dbReference type="SAM" id="MobiDB-lite"/>
    </source>
</evidence>
<dbReference type="InterPro" id="IPR005702">
    <property type="entry name" value="Wzc-like_C"/>
</dbReference>
<dbReference type="InterPro" id="IPR027417">
    <property type="entry name" value="P-loop_NTPase"/>
</dbReference>
<dbReference type="Gene3D" id="3.40.50.300">
    <property type="entry name" value="P-loop containing nucleotide triphosphate hydrolases"/>
    <property type="match status" value="1"/>
</dbReference>
<evidence type="ECO:0000256" key="10">
    <source>
        <dbReference type="ARBA" id="ARBA00022989"/>
    </source>
</evidence>
<protein>
    <submittedName>
        <fullName evidence="20">Polysaccharide biosynthesis tyrosine autokinase</fullName>
        <ecNumber evidence="20">2.7.10.2</ecNumber>
    </submittedName>
</protein>
<evidence type="ECO:0000259" key="18">
    <source>
        <dbReference type="Pfam" id="PF13614"/>
    </source>
</evidence>
<feature type="transmembrane region" description="Helical" evidence="16">
    <location>
        <begin position="471"/>
        <end position="491"/>
    </location>
</feature>
<dbReference type="Pfam" id="PF23607">
    <property type="entry name" value="WZC_N"/>
    <property type="match status" value="1"/>
</dbReference>
<keyword evidence="5 20" id="KW-0808">Transferase</keyword>
<accession>A0ABY1ZQE7</accession>
<feature type="coiled-coil region" evidence="14">
    <location>
        <begin position="300"/>
        <end position="378"/>
    </location>
</feature>
<evidence type="ECO:0000256" key="3">
    <source>
        <dbReference type="ARBA" id="ARBA00022475"/>
    </source>
</evidence>
<evidence type="ECO:0000256" key="1">
    <source>
        <dbReference type="ARBA" id="ARBA00004429"/>
    </source>
</evidence>
<dbReference type="EC" id="2.7.10.2" evidence="20"/>
<feature type="region of interest" description="Disordered" evidence="15">
    <location>
        <begin position="1"/>
        <end position="23"/>
    </location>
</feature>
<dbReference type="Pfam" id="PF13807">
    <property type="entry name" value="GNVR"/>
    <property type="match status" value="1"/>
</dbReference>
<evidence type="ECO:0000256" key="9">
    <source>
        <dbReference type="ARBA" id="ARBA00022840"/>
    </source>
</evidence>
<feature type="compositionally biased region" description="Polar residues" evidence="15">
    <location>
        <begin position="1"/>
        <end position="11"/>
    </location>
</feature>
<comment type="similarity">
    <text evidence="2">Belongs to the etk/wzc family.</text>
</comment>
<keyword evidence="21" id="KW-1185">Reference proteome</keyword>
<keyword evidence="10 16" id="KW-1133">Transmembrane helix</keyword>
<sequence length="755" mass="83509">MTMQNSDNFTSERPGAAGQAQAAPMPVLHQDTLGDENIRLGDYFAILMERKGLILLVTLLATLVGIGYAVTAPPVYQTDALLQIEQQKPIGLRQLGSDPSSLMSQEPPIVADVEILKSRMVLGTAVKNLGLEYSAWPDYMPVVGSAYARYFEKHNKGLADPMFGMGEYAWGGESITLDNLEVPDSLVGTPLTVVAGQNGQYKVMDPDGKLLMNGEVGRVSETRYGDQQSLKVSISELVARPGTHFTMERVTPLDAIKHVEGNFSVYERSKNSGILGLSLTGTDPQQASEILNEISQVYVKQNIARNSAEAQQSLEFLEHQLPELKKKLTAAEEAYNDYRIEYGSVNLDEETKVMLDRAVKVDQELLELEQKRSEMRQRFKPEHPSMIAIDQKIARLRDKQSDLNQKSETLPKAQQKLLRLSQDVEVNKSLYTKLLSVAQELRVAKAGTVGNVRIIDNAVPMHSAVAPNRKLIVLLACVTGAFLGVVLVLILRALRGGVEDPDEIERNLGLPVYATVIHSDRQAKMNRKTSRHARVLADVAPDDKAVESLRSLRTTLHFSLLGAKNNLIMMTGPSPQIGKSFVTMNLGAVLAQSGKRILLIDADIRKGRLHQMLGLRRDKGVTEMITRDGQPMDYVRKTTIPGLHLLSGGQLPPNPAELLLHESFGRKVLELAEHFDYVLLDAPPILAVTDAAIIGRLAGTSLMVVKDRNHPMRELEQSAKQLQQAGVSISGIVFNDVQLHRQNQQRGNYVYQYKY</sequence>
<feature type="domain" description="Polysaccharide chain length determinant N-terminal" evidence="17">
    <location>
        <begin position="37"/>
        <end position="129"/>
    </location>
</feature>
<feature type="transmembrane region" description="Helical" evidence="16">
    <location>
        <begin position="53"/>
        <end position="76"/>
    </location>
</feature>
<keyword evidence="14" id="KW-0175">Coiled coil</keyword>
<evidence type="ECO:0000256" key="6">
    <source>
        <dbReference type="ARBA" id="ARBA00022692"/>
    </source>
</evidence>
<keyword evidence="3" id="KW-1003">Cell membrane</keyword>
<evidence type="ECO:0000256" key="12">
    <source>
        <dbReference type="ARBA" id="ARBA00023137"/>
    </source>
</evidence>
<feature type="compositionally biased region" description="Low complexity" evidence="15">
    <location>
        <begin position="14"/>
        <end position="23"/>
    </location>
</feature>
<keyword evidence="8" id="KW-0418">Kinase</keyword>
<dbReference type="PANTHER" id="PTHR32309:SF32">
    <property type="entry name" value="TYROSINE-PROTEIN KINASE ETK-RELATED"/>
    <property type="match status" value="1"/>
</dbReference>
<evidence type="ECO:0000256" key="2">
    <source>
        <dbReference type="ARBA" id="ARBA00008883"/>
    </source>
</evidence>
<dbReference type="NCBIfam" id="TIGR01007">
    <property type="entry name" value="eps_fam"/>
    <property type="match status" value="1"/>
</dbReference>
<dbReference type="InterPro" id="IPR003856">
    <property type="entry name" value="LPS_length_determ_N"/>
</dbReference>
<evidence type="ECO:0000256" key="11">
    <source>
        <dbReference type="ARBA" id="ARBA00023136"/>
    </source>
</evidence>
<dbReference type="InterPro" id="IPR025669">
    <property type="entry name" value="AAA_dom"/>
</dbReference>
<comment type="subcellular location">
    <subcellularLocation>
        <location evidence="1">Cell inner membrane</location>
        <topology evidence="1">Multi-pass membrane protein</topology>
    </subcellularLocation>
</comment>
<dbReference type="PANTHER" id="PTHR32309">
    <property type="entry name" value="TYROSINE-PROTEIN KINASE"/>
    <property type="match status" value="1"/>
</dbReference>
<name>A0ABY1ZQE7_9GAMM</name>
<proteinExistence type="inferred from homology"/>
<keyword evidence="7" id="KW-0547">Nucleotide-binding</keyword>
<dbReference type="InterPro" id="IPR032807">
    <property type="entry name" value="GNVR"/>
</dbReference>
<evidence type="ECO:0000259" key="17">
    <source>
        <dbReference type="Pfam" id="PF02706"/>
    </source>
</evidence>
<keyword evidence="6 16" id="KW-0812">Transmembrane</keyword>
<comment type="catalytic activity">
    <reaction evidence="13">
        <text>L-tyrosyl-[protein] + ATP = O-phospho-L-tyrosyl-[protein] + ADP + H(+)</text>
        <dbReference type="Rhea" id="RHEA:10596"/>
        <dbReference type="Rhea" id="RHEA-COMP:10136"/>
        <dbReference type="Rhea" id="RHEA-COMP:20101"/>
        <dbReference type="ChEBI" id="CHEBI:15378"/>
        <dbReference type="ChEBI" id="CHEBI:30616"/>
        <dbReference type="ChEBI" id="CHEBI:46858"/>
        <dbReference type="ChEBI" id="CHEBI:61978"/>
        <dbReference type="ChEBI" id="CHEBI:456216"/>
    </reaction>
</comment>
<comment type="caution">
    <text evidence="20">The sequence shown here is derived from an EMBL/GenBank/DDBJ whole genome shotgun (WGS) entry which is preliminary data.</text>
</comment>
<evidence type="ECO:0000313" key="21">
    <source>
        <dbReference type="Proteomes" id="UP000313645"/>
    </source>
</evidence>
<evidence type="ECO:0000256" key="5">
    <source>
        <dbReference type="ARBA" id="ARBA00022679"/>
    </source>
</evidence>
<feature type="domain" description="AAA" evidence="18">
    <location>
        <begin position="577"/>
        <end position="691"/>
    </location>
</feature>
<dbReference type="GO" id="GO:0004715">
    <property type="term" value="F:non-membrane spanning protein tyrosine kinase activity"/>
    <property type="evidence" value="ECO:0007669"/>
    <property type="project" value="UniProtKB-EC"/>
</dbReference>
<dbReference type="SUPFAM" id="SSF52540">
    <property type="entry name" value="P-loop containing nucleoside triphosphate hydrolases"/>
    <property type="match status" value="1"/>
</dbReference>
<keyword evidence="4" id="KW-0997">Cell inner membrane</keyword>
<evidence type="ECO:0000256" key="8">
    <source>
        <dbReference type="ARBA" id="ARBA00022777"/>
    </source>
</evidence>
<reference evidence="20 21" key="1">
    <citation type="submission" date="2019-02" db="EMBL/GenBank/DDBJ databases">
        <title>Marinobacter halodurans sp. nov., a marine bacterium isolated from sea tidal flat.</title>
        <authorList>
            <person name="Yoo Y."/>
            <person name="Lee D.W."/>
            <person name="Kim B.S."/>
            <person name="Kim J.-J."/>
        </authorList>
    </citation>
    <scope>NUCLEOTIDE SEQUENCE [LARGE SCALE GENOMIC DNA]</scope>
    <source>
        <strain evidence="20 21">YJ-S3-2</strain>
    </source>
</reference>
<evidence type="ECO:0000256" key="16">
    <source>
        <dbReference type="SAM" id="Phobius"/>
    </source>
</evidence>
<dbReference type="Pfam" id="PF02706">
    <property type="entry name" value="Wzz"/>
    <property type="match status" value="1"/>
</dbReference>
<organism evidence="20 21">
    <name type="scientific">Marinobacter halodurans</name>
    <dbReference type="NCBI Taxonomy" id="2528979"/>
    <lineage>
        <taxon>Bacteria</taxon>
        <taxon>Pseudomonadati</taxon>
        <taxon>Pseudomonadota</taxon>
        <taxon>Gammaproteobacteria</taxon>
        <taxon>Pseudomonadales</taxon>
        <taxon>Marinobacteraceae</taxon>
        <taxon>Marinobacter</taxon>
    </lineage>
</organism>
<evidence type="ECO:0000313" key="20">
    <source>
        <dbReference type="EMBL" id="TBW58079.1"/>
    </source>
</evidence>
<dbReference type="InterPro" id="IPR050445">
    <property type="entry name" value="Bact_polysacc_biosynth/exp"/>
</dbReference>
<keyword evidence="9" id="KW-0067">ATP-binding</keyword>
<dbReference type="Proteomes" id="UP000313645">
    <property type="component" value="Unassembled WGS sequence"/>
</dbReference>
<dbReference type="EMBL" id="SJDL01000005">
    <property type="protein sequence ID" value="TBW58079.1"/>
    <property type="molecule type" value="Genomic_DNA"/>
</dbReference>
<evidence type="ECO:0000256" key="13">
    <source>
        <dbReference type="ARBA" id="ARBA00053015"/>
    </source>
</evidence>
<keyword evidence="11 16" id="KW-0472">Membrane</keyword>
<dbReference type="Pfam" id="PF13614">
    <property type="entry name" value="AAA_31"/>
    <property type="match status" value="1"/>
</dbReference>
<evidence type="ECO:0000256" key="4">
    <source>
        <dbReference type="ARBA" id="ARBA00022519"/>
    </source>
</evidence>
<feature type="domain" description="Tyrosine-protein kinase G-rich" evidence="19">
    <location>
        <begin position="413"/>
        <end position="492"/>
    </location>
</feature>
<evidence type="ECO:0000256" key="14">
    <source>
        <dbReference type="SAM" id="Coils"/>
    </source>
</evidence>
<evidence type="ECO:0000259" key="19">
    <source>
        <dbReference type="Pfam" id="PF13807"/>
    </source>
</evidence>